<evidence type="ECO:0000256" key="3">
    <source>
        <dbReference type="ARBA" id="ARBA00023163"/>
    </source>
</evidence>
<gene>
    <name evidence="6" type="ORF">FHU37_002572</name>
</gene>
<dbReference type="InterPro" id="IPR018060">
    <property type="entry name" value="HTH_AraC"/>
</dbReference>
<dbReference type="GO" id="GO:0043565">
    <property type="term" value="F:sequence-specific DNA binding"/>
    <property type="evidence" value="ECO:0007669"/>
    <property type="project" value="InterPro"/>
</dbReference>
<keyword evidence="3" id="KW-0804">Transcription</keyword>
<accession>A0A852ZTG4</accession>
<keyword evidence="1" id="KW-0805">Transcription regulation</keyword>
<dbReference type="PROSITE" id="PS00041">
    <property type="entry name" value="HTH_ARAC_FAMILY_1"/>
    <property type="match status" value="1"/>
</dbReference>
<dbReference type="GO" id="GO:0003700">
    <property type="term" value="F:DNA-binding transcription factor activity"/>
    <property type="evidence" value="ECO:0007669"/>
    <property type="project" value="InterPro"/>
</dbReference>
<protein>
    <submittedName>
        <fullName evidence="6">AraC-like DNA-binding protein</fullName>
    </submittedName>
</protein>
<feature type="region of interest" description="Disordered" evidence="4">
    <location>
        <begin position="224"/>
        <end position="265"/>
    </location>
</feature>
<evidence type="ECO:0000256" key="4">
    <source>
        <dbReference type="SAM" id="MobiDB-lite"/>
    </source>
</evidence>
<dbReference type="SMART" id="SM00342">
    <property type="entry name" value="HTH_ARAC"/>
    <property type="match status" value="1"/>
</dbReference>
<dbReference type="Gene3D" id="1.10.10.60">
    <property type="entry name" value="Homeodomain-like"/>
    <property type="match status" value="1"/>
</dbReference>
<keyword evidence="7" id="KW-1185">Reference proteome</keyword>
<dbReference type="Proteomes" id="UP000567795">
    <property type="component" value="Unassembled WGS sequence"/>
</dbReference>
<organism evidence="6 7">
    <name type="scientific">Allostreptomyces psammosilenae</name>
    <dbReference type="NCBI Taxonomy" id="1892865"/>
    <lineage>
        <taxon>Bacteria</taxon>
        <taxon>Bacillati</taxon>
        <taxon>Actinomycetota</taxon>
        <taxon>Actinomycetes</taxon>
        <taxon>Kitasatosporales</taxon>
        <taxon>Streptomycetaceae</taxon>
        <taxon>Allostreptomyces</taxon>
    </lineage>
</organism>
<dbReference type="Pfam" id="PF12833">
    <property type="entry name" value="HTH_18"/>
    <property type="match status" value="1"/>
</dbReference>
<dbReference type="InterPro" id="IPR050204">
    <property type="entry name" value="AraC_XylS_family_regulators"/>
</dbReference>
<dbReference type="PANTHER" id="PTHR46796">
    <property type="entry name" value="HTH-TYPE TRANSCRIPTIONAL ACTIVATOR RHAS-RELATED"/>
    <property type="match status" value="1"/>
</dbReference>
<evidence type="ECO:0000256" key="1">
    <source>
        <dbReference type="ARBA" id="ARBA00023015"/>
    </source>
</evidence>
<dbReference type="PROSITE" id="PS01124">
    <property type="entry name" value="HTH_ARAC_FAMILY_2"/>
    <property type="match status" value="1"/>
</dbReference>
<dbReference type="PANTHER" id="PTHR46796:SF15">
    <property type="entry name" value="BLL1074 PROTEIN"/>
    <property type="match status" value="1"/>
</dbReference>
<name>A0A852ZTG4_9ACTN</name>
<dbReference type="RefSeq" id="WP_179814335.1">
    <property type="nucleotide sequence ID" value="NZ_JACBZD010000001.1"/>
</dbReference>
<evidence type="ECO:0000313" key="7">
    <source>
        <dbReference type="Proteomes" id="UP000567795"/>
    </source>
</evidence>
<feature type="compositionally biased region" description="Polar residues" evidence="4">
    <location>
        <begin position="256"/>
        <end position="265"/>
    </location>
</feature>
<dbReference type="EMBL" id="JACBZD010000001">
    <property type="protein sequence ID" value="NYI05629.1"/>
    <property type="molecule type" value="Genomic_DNA"/>
</dbReference>
<keyword evidence="2 6" id="KW-0238">DNA-binding</keyword>
<reference evidence="6 7" key="1">
    <citation type="submission" date="2020-07" db="EMBL/GenBank/DDBJ databases">
        <title>Sequencing the genomes of 1000 actinobacteria strains.</title>
        <authorList>
            <person name="Klenk H.-P."/>
        </authorList>
    </citation>
    <scope>NUCLEOTIDE SEQUENCE [LARGE SCALE GENOMIC DNA]</scope>
    <source>
        <strain evidence="6 7">DSM 42178</strain>
    </source>
</reference>
<dbReference type="Pfam" id="PF20240">
    <property type="entry name" value="DUF6597"/>
    <property type="match status" value="1"/>
</dbReference>
<evidence type="ECO:0000313" key="6">
    <source>
        <dbReference type="EMBL" id="NYI05629.1"/>
    </source>
</evidence>
<evidence type="ECO:0000259" key="5">
    <source>
        <dbReference type="PROSITE" id="PS01124"/>
    </source>
</evidence>
<dbReference type="AlphaFoldDB" id="A0A852ZTG4"/>
<proteinExistence type="predicted"/>
<sequence>MYQERASRLGDGSMLWSDTARSAGSQTRVTPDGCLDLIWNDGVLLVAGPDTHAHLIANLPGSAFVGLRFAPGTGPAVLGVPAAELRDLRVPLDRLWPGDRVRLLAARVSAAEPSARGSLLEAIALSRLADHGGPDPATRLVAARLREGGTVERAAAAVGLSRRQLHRRCLDAFGYGPKTLARVLRLDRALRLARSGMPLATVAATAGYADQPHLARDVKDLTGVPLSSLCPRGPRGPERPRRPTHPAGSAAKRSTPLPSGSRTTA</sequence>
<feature type="domain" description="HTH araC/xylS-type" evidence="5">
    <location>
        <begin position="135"/>
        <end position="232"/>
    </location>
</feature>
<dbReference type="InterPro" id="IPR046532">
    <property type="entry name" value="DUF6597"/>
</dbReference>
<comment type="caution">
    <text evidence="6">The sequence shown here is derived from an EMBL/GenBank/DDBJ whole genome shotgun (WGS) entry which is preliminary data.</text>
</comment>
<dbReference type="InterPro" id="IPR018062">
    <property type="entry name" value="HTH_AraC-typ_CS"/>
</dbReference>
<evidence type="ECO:0000256" key="2">
    <source>
        <dbReference type="ARBA" id="ARBA00023125"/>
    </source>
</evidence>